<evidence type="ECO:0000259" key="3">
    <source>
        <dbReference type="PROSITE" id="PS50110"/>
    </source>
</evidence>
<evidence type="ECO:0000313" key="4">
    <source>
        <dbReference type="EMBL" id="RNF52251.1"/>
    </source>
</evidence>
<dbReference type="Gene3D" id="3.60.40.10">
    <property type="entry name" value="PPM-type phosphatase domain"/>
    <property type="match status" value="1"/>
</dbReference>
<reference evidence="4 5" key="1">
    <citation type="journal article" date="2012" name="Int. J. Syst. Evol. Microbiol.">
        <title>Marinomonas hwangdonensis sp. nov., isolated from seawater.</title>
        <authorList>
            <person name="Jung Y.T."/>
            <person name="Oh T.K."/>
            <person name="Yoon J.H."/>
        </authorList>
    </citation>
    <scope>NUCLEOTIDE SEQUENCE [LARGE SCALE GENOMIC DNA]</scope>
    <source>
        <strain evidence="4 5">HDW-15</strain>
    </source>
</reference>
<dbReference type="InterPro" id="IPR011006">
    <property type="entry name" value="CheY-like_superfamily"/>
</dbReference>
<dbReference type="AlphaFoldDB" id="A0A3M8Q9C1"/>
<sequence length="563" mass="63548">MGQRLTVLVIDHLLSDAAELVDTLSQEGCKVFCPDHANEIIHPFHLEHIDLLCLNPYTQYQSGWQTIVNIKDAARLKAIPILFLCDNNDASMQESCMLEGCFDILIKPFRYRQIAFKINAVAEFRAMQKTLSTQRDEMIMHNEKVLYDHHLAKIVYENITHSNCLNDAALSHFHYGSHTFNGDVILAAYKPSGGMHVVLGDFTGQGLSAAIGALPLADIFFDWTERGFLLKQIILEVNDRLKDILPPNMFCSAAFVDINPNNDGIEIWNGGLPDLLYFSSANKLPKRFKSKNIPLGILSSDVIDYQIDHALFTPGDRLLMFSDGVHEAVDLMGRMFCDAILHPLYKGEMAVDHAVDWLIQQLQQEEILENPHDDMSCIGVRLDVNIGMEVAKRKSLPDYYEVPADFSFEYVLGADSLRSTDPLPYLLQILTTVPGLNHFSSQIFMILSELYSNALEHGVLNLSSNKKSSHDGFSQYYEERKIRLAELKMGYIKFSARVVSDTSQRLLILSVEDSGDGFDFANLNYNLSCSELLYNRGLALLNRLCSKLEFSNGGRVVTAHYQW</sequence>
<dbReference type="SUPFAM" id="SSF52172">
    <property type="entry name" value="CheY-like"/>
    <property type="match status" value="1"/>
</dbReference>
<dbReference type="OrthoDB" id="9811749at2"/>
<protein>
    <submittedName>
        <fullName evidence="4">Response regulator</fullName>
    </submittedName>
</protein>
<dbReference type="InterPro" id="IPR052016">
    <property type="entry name" value="Bact_Sigma-Reg"/>
</dbReference>
<dbReference type="SMART" id="SM00331">
    <property type="entry name" value="PP2C_SIG"/>
    <property type="match status" value="1"/>
</dbReference>
<name>A0A3M8Q9C1_9GAMM</name>
<dbReference type="GO" id="GO:0000160">
    <property type="term" value="P:phosphorelay signal transduction system"/>
    <property type="evidence" value="ECO:0007669"/>
    <property type="project" value="InterPro"/>
</dbReference>
<dbReference type="PANTHER" id="PTHR43156:SF2">
    <property type="entry name" value="STAGE II SPORULATION PROTEIN E"/>
    <property type="match status" value="1"/>
</dbReference>
<comment type="caution">
    <text evidence="4">The sequence shown here is derived from an EMBL/GenBank/DDBJ whole genome shotgun (WGS) entry which is preliminary data.</text>
</comment>
<accession>A0A3M8Q9C1</accession>
<evidence type="ECO:0000256" key="1">
    <source>
        <dbReference type="ARBA" id="ARBA00022801"/>
    </source>
</evidence>
<keyword evidence="1" id="KW-0378">Hydrolase</keyword>
<dbReference type="InterPro" id="IPR036890">
    <property type="entry name" value="HATPase_C_sf"/>
</dbReference>
<evidence type="ECO:0000313" key="5">
    <source>
        <dbReference type="Proteomes" id="UP000280507"/>
    </source>
</evidence>
<evidence type="ECO:0000256" key="2">
    <source>
        <dbReference type="PROSITE-ProRule" id="PRU00169"/>
    </source>
</evidence>
<keyword evidence="5" id="KW-1185">Reference proteome</keyword>
<proteinExistence type="predicted"/>
<dbReference type="PANTHER" id="PTHR43156">
    <property type="entry name" value="STAGE II SPORULATION PROTEIN E-RELATED"/>
    <property type="match status" value="1"/>
</dbReference>
<dbReference type="SUPFAM" id="SSF81606">
    <property type="entry name" value="PP2C-like"/>
    <property type="match status" value="1"/>
</dbReference>
<dbReference type="RefSeq" id="WP_123094800.1">
    <property type="nucleotide sequence ID" value="NZ_RIZG01000002.1"/>
</dbReference>
<dbReference type="Proteomes" id="UP000280507">
    <property type="component" value="Unassembled WGS sequence"/>
</dbReference>
<gene>
    <name evidence="4" type="ORF">EBI00_04945</name>
</gene>
<dbReference type="CDD" id="cd00156">
    <property type="entry name" value="REC"/>
    <property type="match status" value="1"/>
</dbReference>
<dbReference type="EMBL" id="RIZG01000002">
    <property type="protein sequence ID" value="RNF52251.1"/>
    <property type="molecule type" value="Genomic_DNA"/>
</dbReference>
<organism evidence="4 5">
    <name type="scientific">Marinomonas hwangdonensis</name>
    <dbReference type="NCBI Taxonomy" id="1053647"/>
    <lineage>
        <taxon>Bacteria</taxon>
        <taxon>Pseudomonadati</taxon>
        <taxon>Pseudomonadota</taxon>
        <taxon>Gammaproteobacteria</taxon>
        <taxon>Oceanospirillales</taxon>
        <taxon>Oceanospirillaceae</taxon>
        <taxon>Marinomonas</taxon>
    </lineage>
</organism>
<dbReference type="InterPro" id="IPR001789">
    <property type="entry name" value="Sig_transdc_resp-reg_receiver"/>
</dbReference>
<dbReference type="Gene3D" id="3.40.50.2300">
    <property type="match status" value="1"/>
</dbReference>
<dbReference type="GO" id="GO:0016791">
    <property type="term" value="F:phosphatase activity"/>
    <property type="evidence" value="ECO:0007669"/>
    <property type="project" value="TreeGrafter"/>
</dbReference>
<dbReference type="Gene3D" id="3.30.565.10">
    <property type="entry name" value="Histidine kinase-like ATPase, C-terminal domain"/>
    <property type="match status" value="1"/>
</dbReference>
<dbReference type="PROSITE" id="PS50110">
    <property type="entry name" value="RESPONSE_REGULATORY"/>
    <property type="match status" value="1"/>
</dbReference>
<feature type="domain" description="Response regulatory" evidence="3">
    <location>
        <begin position="6"/>
        <end position="122"/>
    </location>
</feature>
<comment type="caution">
    <text evidence="2">Lacks conserved residue(s) required for the propagation of feature annotation.</text>
</comment>
<dbReference type="InterPro" id="IPR036457">
    <property type="entry name" value="PPM-type-like_dom_sf"/>
</dbReference>
<dbReference type="InterPro" id="IPR001932">
    <property type="entry name" value="PPM-type_phosphatase-like_dom"/>
</dbReference>
<dbReference type="Pfam" id="PF07228">
    <property type="entry name" value="SpoIIE"/>
    <property type="match status" value="1"/>
</dbReference>